<evidence type="ECO:0000256" key="1">
    <source>
        <dbReference type="SAM" id="SignalP"/>
    </source>
</evidence>
<proteinExistence type="predicted"/>
<evidence type="ECO:0000313" key="3">
    <source>
        <dbReference type="Proteomes" id="UP001440612"/>
    </source>
</evidence>
<accession>A0ABZ2V4B6</accession>
<dbReference type="RefSeq" id="WP_341366851.1">
    <property type="nucleotide sequence ID" value="NZ_CP150951.2"/>
</dbReference>
<sequence>MMSRLLPLCLVCLQTGPIAAQQLPDPVALAEAQGVCVPFGVASARFDDAGVLRVTCADDATAFVPILGGLAPLLGAGGVAAIAAAIAGGNSTPDTQ</sequence>
<protein>
    <recommendedName>
        <fullName evidence="4">Secreted protein</fullName>
    </recommendedName>
</protein>
<evidence type="ECO:0008006" key="4">
    <source>
        <dbReference type="Google" id="ProtNLM"/>
    </source>
</evidence>
<feature type="signal peptide" evidence="1">
    <location>
        <begin position="1"/>
        <end position="20"/>
    </location>
</feature>
<organism evidence="2 3">
    <name type="scientific">Yoonia phaeophyticola</name>
    <dbReference type="NCBI Taxonomy" id="3137369"/>
    <lineage>
        <taxon>Bacteria</taxon>
        <taxon>Pseudomonadati</taxon>
        <taxon>Pseudomonadota</taxon>
        <taxon>Alphaproteobacteria</taxon>
        <taxon>Rhodobacterales</taxon>
        <taxon>Paracoccaceae</taxon>
        <taxon>Yoonia</taxon>
    </lineage>
</organism>
<evidence type="ECO:0000313" key="2">
    <source>
        <dbReference type="EMBL" id="WZC48738.1"/>
    </source>
</evidence>
<dbReference type="Proteomes" id="UP001440612">
    <property type="component" value="Chromosome"/>
</dbReference>
<gene>
    <name evidence="2" type="ORF">AABB29_18160</name>
</gene>
<keyword evidence="3" id="KW-1185">Reference proteome</keyword>
<keyword evidence="1" id="KW-0732">Signal</keyword>
<dbReference type="EMBL" id="CP150951">
    <property type="protein sequence ID" value="WZC48738.1"/>
    <property type="molecule type" value="Genomic_DNA"/>
</dbReference>
<feature type="chain" id="PRO_5045467683" description="Secreted protein" evidence="1">
    <location>
        <begin position="21"/>
        <end position="96"/>
    </location>
</feature>
<reference evidence="3" key="1">
    <citation type="submission" date="2024-04" db="EMBL/GenBank/DDBJ databases">
        <title>Phylogenomic analyses of a clade within the roseobacter group suggest taxonomic reassignments of species of the genera Aestuariivita, Citreicella, Loktanella, Nautella, Pelagibaca, Ruegeria, Thalassobius, Thiobacimonas and Tropicibacter, and the proposal o.</title>
        <authorList>
            <person name="Jeon C.O."/>
        </authorList>
    </citation>
    <scope>NUCLEOTIDE SEQUENCE [LARGE SCALE GENOMIC DNA]</scope>
    <source>
        <strain evidence="3">BS5-3</strain>
    </source>
</reference>
<name>A0ABZ2V4B6_9RHOB</name>